<accession>A0AA40FKA9</accession>
<evidence type="ECO:0000256" key="7">
    <source>
        <dbReference type="RuleBase" id="RU363021"/>
    </source>
</evidence>
<dbReference type="GO" id="GO:0061617">
    <property type="term" value="C:MICOS complex"/>
    <property type="evidence" value="ECO:0007669"/>
    <property type="project" value="UniProtKB-UniRule"/>
</dbReference>
<evidence type="ECO:0000256" key="4">
    <source>
        <dbReference type="ARBA" id="ARBA00022989"/>
    </source>
</evidence>
<gene>
    <name evidence="8" type="ORF">K0M31_010912</name>
</gene>
<evidence type="ECO:0000256" key="6">
    <source>
        <dbReference type="ARBA" id="ARBA00023136"/>
    </source>
</evidence>
<evidence type="ECO:0000256" key="2">
    <source>
        <dbReference type="ARBA" id="ARBA00010904"/>
    </source>
</evidence>
<sequence length="248" mass="27643">MENRNQIYIYMKLFKKFLMPCGLCAAVPIMKPPTPEEHTKPCNNETQGKKLIKPSELPIYSIDDNGYSKQLPCVEHPSIVEKKIREIRQSVAAVKVVLDGVFLDISNTFKYLDNIKFAVDYLQDEANLIPRIGAVGIGGLSGLVLSLRRGIPTKLVATTAGASIVGCVCFPKEAQQVANTLGHYRNITFNFIFGVKPGDNIKDMSFSELLKALPELFEKKDLSSLFEKKTGDATEKEELNTKESKKKE</sequence>
<dbReference type="EMBL" id="JAHYIQ010000029">
    <property type="protein sequence ID" value="KAK1120706.1"/>
    <property type="molecule type" value="Genomic_DNA"/>
</dbReference>
<keyword evidence="4" id="KW-1133">Transmembrane helix</keyword>
<dbReference type="Proteomes" id="UP001177670">
    <property type="component" value="Unassembled WGS sequence"/>
</dbReference>
<comment type="caution">
    <text evidence="8">The sequence shown here is derived from an EMBL/GenBank/DDBJ whole genome shotgun (WGS) entry which is preliminary data.</text>
</comment>
<protein>
    <recommendedName>
        <fullName evidence="7">MICOS complex subunit</fullName>
    </recommendedName>
</protein>
<evidence type="ECO:0000313" key="8">
    <source>
        <dbReference type="EMBL" id="KAK1120706.1"/>
    </source>
</evidence>
<keyword evidence="5 7" id="KW-0496">Mitochondrion</keyword>
<organism evidence="8 9">
    <name type="scientific">Melipona bicolor</name>
    <dbReference type="NCBI Taxonomy" id="60889"/>
    <lineage>
        <taxon>Eukaryota</taxon>
        <taxon>Metazoa</taxon>
        <taxon>Ecdysozoa</taxon>
        <taxon>Arthropoda</taxon>
        <taxon>Hexapoda</taxon>
        <taxon>Insecta</taxon>
        <taxon>Pterygota</taxon>
        <taxon>Neoptera</taxon>
        <taxon>Endopterygota</taxon>
        <taxon>Hymenoptera</taxon>
        <taxon>Apocrita</taxon>
        <taxon>Aculeata</taxon>
        <taxon>Apoidea</taxon>
        <taxon>Anthophila</taxon>
        <taxon>Apidae</taxon>
        <taxon>Melipona</taxon>
    </lineage>
</organism>
<dbReference type="AlphaFoldDB" id="A0AA40FKA9"/>
<evidence type="ECO:0000256" key="3">
    <source>
        <dbReference type="ARBA" id="ARBA00022692"/>
    </source>
</evidence>
<evidence type="ECO:0000313" key="9">
    <source>
        <dbReference type="Proteomes" id="UP001177670"/>
    </source>
</evidence>
<keyword evidence="9" id="KW-1185">Reference proteome</keyword>
<keyword evidence="6" id="KW-0472">Membrane</keyword>
<comment type="subcellular location">
    <subcellularLocation>
        <location evidence="7">Mitochondrion inner membrane</location>
    </subcellularLocation>
    <subcellularLocation>
        <location evidence="1">Mitochondrion membrane</location>
    </subcellularLocation>
</comment>
<keyword evidence="7" id="KW-0999">Mitochondrion inner membrane</keyword>
<comment type="subunit">
    <text evidence="7">Component of the mitochondrial contact site and cristae organizing system (MICOS) complex.</text>
</comment>
<proteinExistence type="inferred from homology"/>
<dbReference type="Pfam" id="PF09769">
    <property type="entry name" value="ApoO"/>
    <property type="match status" value="1"/>
</dbReference>
<dbReference type="PANTHER" id="PTHR14564">
    <property type="entry name" value="MICOS COMPLEX SUBUNIT MIC26 / MIC27 FAMILY MEMBER"/>
    <property type="match status" value="1"/>
</dbReference>
<comment type="function">
    <text evidence="7">Component of the MICOS complex, a large protein complex of the mitochondrial inner membrane that plays crucial roles in the maintenance of crista junctions, inner membrane architecture, and formation of contact sites to the outer membrane.</text>
</comment>
<reference evidence="8" key="1">
    <citation type="submission" date="2021-10" db="EMBL/GenBank/DDBJ databases">
        <title>Melipona bicolor Genome sequencing and assembly.</title>
        <authorList>
            <person name="Araujo N.S."/>
            <person name="Arias M.C."/>
        </authorList>
    </citation>
    <scope>NUCLEOTIDE SEQUENCE</scope>
    <source>
        <strain evidence="8">USP_2M_L1-L4_2017</strain>
        <tissue evidence="8">Whole body</tissue>
    </source>
</reference>
<comment type="similarity">
    <text evidence="2">Belongs to the apolipoprotein O/MICOS complex subunit Mic27 family.</text>
</comment>
<dbReference type="GO" id="GO:0042407">
    <property type="term" value="P:cristae formation"/>
    <property type="evidence" value="ECO:0007669"/>
    <property type="project" value="InterPro"/>
</dbReference>
<evidence type="ECO:0000256" key="5">
    <source>
        <dbReference type="ARBA" id="ARBA00023128"/>
    </source>
</evidence>
<evidence type="ECO:0000256" key="1">
    <source>
        <dbReference type="ARBA" id="ARBA00004325"/>
    </source>
</evidence>
<keyword evidence="3" id="KW-0812">Transmembrane</keyword>
<dbReference type="InterPro" id="IPR033182">
    <property type="entry name" value="MIC26/MIC27_animal"/>
</dbReference>
<dbReference type="InterPro" id="IPR019166">
    <property type="entry name" value="MIC26/MIC27"/>
</dbReference>
<name>A0AA40FKA9_9HYME</name>